<dbReference type="AlphaFoldDB" id="B3T704"/>
<organism evidence="2">
    <name type="scientific">uncultured marine crenarchaeote HF4000_APKG2O16</name>
    <dbReference type="NCBI Taxonomy" id="455582"/>
    <lineage>
        <taxon>Archaea</taxon>
        <taxon>Nitrososphaerota</taxon>
        <taxon>Nitrososphaeria</taxon>
        <taxon>Nitrosopumilales</taxon>
        <taxon>environmental samples</taxon>
    </lineage>
</organism>
<proteinExistence type="predicted"/>
<accession>B3T704</accession>
<keyword evidence="1" id="KW-0812">Transmembrane</keyword>
<dbReference type="EMBL" id="EU016627">
    <property type="protein sequence ID" value="ABZ08363.1"/>
    <property type="molecule type" value="Genomic_DNA"/>
</dbReference>
<sequence>MSVSFILDSEKPCSFLRCCIMSLQVVLQVLHMYFMSSTKYYTIHTHLISS</sequence>
<protein>
    <submittedName>
        <fullName evidence="2">Uncharacterized protein</fullName>
    </submittedName>
</protein>
<feature type="transmembrane region" description="Helical" evidence="1">
    <location>
        <begin position="14"/>
        <end position="34"/>
    </location>
</feature>
<reference evidence="2" key="1">
    <citation type="journal article" date="2008" name="ISME J.">
        <title>Genomic patterns of recombination, clonal divergence and environment in marine microbial populations.</title>
        <authorList>
            <person name="Konstantinidis K.T."/>
            <person name="Delong E.F."/>
        </authorList>
    </citation>
    <scope>NUCLEOTIDE SEQUENCE</scope>
</reference>
<evidence type="ECO:0000313" key="2">
    <source>
        <dbReference type="EMBL" id="ABZ08363.1"/>
    </source>
</evidence>
<keyword evidence="1" id="KW-0472">Membrane</keyword>
<gene>
    <name evidence="2" type="ORF">ALOHA_HF4000APKG2O16ctg10g9</name>
</gene>
<evidence type="ECO:0000256" key="1">
    <source>
        <dbReference type="SAM" id="Phobius"/>
    </source>
</evidence>
<keyword evidence="1" id="KW-1133">Transmembrane helix</keyword>
<name>B3T704_9ARCH</name>